<protein>
    <submittedName>
        <fullName evidence="1">Hypothetical_protein</fullName>
    </submittedName>
</protein>
<evidence type="ECO:0000313" key="2">
    <source>
        <dbReference type="Proteomes" id="UP001642409"/>
    </source>
</evidence>
<gene>
    <name evidence="1" type="ORF">HINF_LOCUS65729</name>
</gene>
<reference evidence="1 2" key="1">
    <citation type="submission" date="2024-07" db="EMBL/GenBank/DDBJ databases">
        <authorList>
            <person name="Akdeniz Z."/>
        </authorList>
    </citation>
    <scope>NUCLEOTIDE SEQUENCE [LARGE SCALE GENOMIC DNA]</scope>
</reference>
<keyword evidence="2" id="KW-1185">Reference proteome</keyword>
<proteinExistence type="predicted"/>
<comment type="caution">
    <text evidence="1">The sequence shown here is derived from an EMBL/GenBank/DDBJ whole genome shotgun (WGS) entry which is preliminary data.</text>
</comment>
<name>A0ABP1LRR9_9EUKA</name>
<organism evidence="1 2">
    <name type="scientific">Hexamita inflata</name>
    <dbReference type="NCBI Taxonomy" id="28002"/>
    <lineage>
        <taxon>Eukaryota</taxon>
        <taxon>Metamonada</taxon>
        <taxon>Diplomonadida</taxon>
        <taxon>Hexamitidae</taxon>
        <taxon>Hexamitinae</taxon>
        <taxon>Hexamita</taxon>
    </lineage>
</organism>
<dbReference type="Proteomes" id="UP001642409">
    <property type="component" value="Unassembled WGS sequence"/>
</dbReference>
<accession>A0ABP1LRR9</accession>
<sequence>MNFNYIQCCLIELCGVSIQYSSDSFQDQTKCVQQNMPKLRLPCHRCKSGHHKPLLNMELTNRQLSYMYLDLYKQYVNSTPAIYGLTFRSSKVSSAKPDAITTNQAQFSTKLVESQLITDSDSKLSDLADISAIDDLSQISFQQGHETKCEYSQRSSLEIRQNFFVAAGACGLSSVSTIARILFKPIHFVQQLISHISSQIRSITVYNAEWKNLRAQIDVEALKPAVFYLSAESNQLQILSQFKSAFKLSRMTEFSVAYCCEVFGVDAKLVNSIVQQDLR</sequence>
<dbReference type="EMBL" id="CAXDID020000435">
    <property type="protein sequence ID" value="CAL6091320.1"/>
    <property type="molecule type" value="Genomic_DNA"/>
</dbReference>
<evidence type="ECO:0000313" key="1">
    <source>
        <dbReference type="EMBL" id="CAL6091320.1"/>
    </source>
</evidence>